<sequence>MLVEEQVAAGVAGIVAVGTTGESPTLTVKEHLRVIELAVECAAGRIQVVAGTGANSTAEAIHMTQEAEKMGVDGTLQVCPYYNKPSQEGVYAHFKAIADATRLPIMLYSIPGRCGIEISVETVGRLAKDCPHIICVKEAGGNVDRVSQLMQVVPEDFTILCGDDGLTVPFMACGASGLVSVSSNLIPGIMNSIVKAGLDKNMAEMLSLQKTFYPLMKGIMTLDTNPVPIKGAMALRGDIQPGVRLPLVPLSEEKAAQLSALLQRFNIL</sequence>
<evidence type="ECO:0000313" key="15">
    <source>
        <dbReference type="Proteomes" id="UP001062263"/>
    </source>
</evidence>
<dbReference type="NCBIfam" id="TIGR00674">
    <property type="entry name" value="dapA"/>
    <property type="match status" value="1"/>
</dbReference>
<evidence type="ECO:0000256" key="3">
    <source>
        <dbReference type="ARBA" id="ARBA00007592"/>
    </source>
</evidence>
<comment type="subunit">
    <text evidence="12">Homotetramer; dimer of dimers.</text>
</comment>
<keyword evidence="15" id="KW-1185">Reference proteome</keyword>
<dbReference type="InterPro" id="IPR002220">
    <property type="entry name" value="DapA-like"/>
</dbReference>
<dbReference type="Proteomes" id="UP001062263">
    <property type="component" value="Chromosome"/>
</dbReference>
<evidence type="ECO:0000256" key="8">
    <source>
        <dbReference type="ARBA" id="ARBA00023154"/>
    </source>
</evidence>
<keyword evidence="8 12" id="KW-0457">Lysine biosynthesis</keyword>
<evidence type="ECO:0000256" key="5">
    <source>
        <dbReference type="ARBA" id="ARBA00022490"/>
    </source>
</evidence>
<feature type="binding site" evidence="12">
    <location>
        <position position="20"/>
    </location>
    <ligand>
        <name>pyruvate</name>
        <dbReference type="ChEBI" id="CHEBI:15361"/>
    </ligand>
</feature>
<feature type="active site" description="Proton donor/acceptor" evidence="12">
    <location>
        <position position="108"/>
    </location>
</feature>
<dbReference type="EC" id="4.3.3.7" evidence="4 12"/>
<dbReference type="Pfam" id="PF00701">
    <property type="entry name" value="DHDPS"/>
    <property type="match status" value="1"/>
</dbReference>
<dbReference type="InterPro" id="IPR020624">
    <property type="entry name" value="Schiff_base-form_aldolases_CS"/>
</dbReference>
<dbReference type="InterPro" id="IPR013785">
    <property type="entry name" value="Aldolase_TIM"/>
</dbReference>
<proteinExistence type="inferred from homology"/>
<comment type="catalytic activity">
    <reaction evidence="11 12">
        <text>L-aspartate 4-semialdehyde + pyruvate = (2S,4S)-4-hydroxy-2,3,4,5-tetrahydrodipicolinate + H2O + H(+)</text>
        <dbReference type="Rhea" id="RHEA:34171"/>
        <dbReference type="ChEBI" id="CHEBI:15361"/>
        <dbReference type="ChEBI" id="CHEBI:15377"/>
        <dbReference type="ChEBI" id="CHEBI:15378"/>
        <dbReference type="ChEBI" id="CHEBI:67139"/>
        <dbReference type="ChEBI" id="CHEBI:537519"/>
        <dbReference type="EC" id="4.3.3.7"/>
    </reaction>
</comment>
<evidence type="ECO:0000313" key="14">
    <source>
        <dbReference type="EMBL" id="BDL44063.1"/>
    </source>
</evidence>
<dbReference type="SUPFAM" id="SSF51569">
    <property type="entry name" value="Aldolase"/>
    <property type="match status" value="1"/>
</dbReference>
<comment type="function">
    <text evidence="1 12">Catalyzes the condensation of (S)-aspartate-beta-semialdehyde [(S)-ASA] and pyruvate to 4-hydroxy-tetrahydrodipicolinate (HTPA).</text>
</comment>
<dbReference type="SMART" id="SM01130">
    <property type="entry name" value="DHDPS"/>
    <property type="match status" value="1"/>
</dbReference>
<dbReference type="Gene3D" id="3.20.20.70">
    <property type="entry name" value="Aldolase class I"/>
    <property type="match status" value="1"/>
</dbReference>
<dbReference type="PRINTS" id="PR00146">
    <property type="entry name" value="DHPICSNTHASE"/>
</dbReference>
<feature type="active site" description="Schiff-base intermediate with substrate" evidence="12">
    <location>
        <position position="137"/>
    </location>
</feature>
<comment type="similarity">
    <text evidence="3 12 13">Belongs to the DapA family.</text>
</comment>
<evidence type="ECO:0000256" key="9">
    <source>
        <dbReference type="ARBA" id="ARBA00023239"/>
    </source>
</evidence>
<evidence type="ECO:0000256" key="13">
    <source>
        <dbReference type="PIRNR" id="PIRNR001365"/>
    </source>
</evidence>
<name>A0ABN6QLL5_9BACT</name>
<keyword evidence="6 12" id="KW-0028">Amino-acid biosynthesis</keyword>
<keyword evidence="9 12" id="KW-0456">Lyase</keyword>
<reference evidence="14" key="1">
    <citation type="submission" date="2022-06" db="EMBL/GenBank/DDBJ databases">
        <title>Akkermansia biwalacus sp. nov., an anaerobic mucin-degrading bacterium isolated from human intestine.</title>
        <authorList>
            <person name="Kobayashi Y."/>
            <person name="Inoue S."/>
            <person name="Kawahara T."/>
            <person name="Kohda N."/>
        </authorList>
    </citation>
    <scope>NUCLEOTIDE SEQUENCE</scope>
    <source>
        <strain evidence="14">WON2089</strain>
    </source>
</reference>
<evidence type="ECO:0000256" key="4">
    <source>
        <dbReference type="ARBA" id="ARBA00012086"/>
    </source>
</evidence>
<dbReference type="InterPro" id="IPR005263">
    <property type="entry name" value="DapA"/>
</dbReference>
<evidence type="ECO:0000256" key="7">
    <source>
        <dbReference type="ARBA" id="ARBA00022915"/>
    </source>
</evidence>
<dbReference type="HAMAP" id="MF_00418">
    <property type="entry name" value="DapA"/>
    <property type="match status" value="1"/>
</dbReference>
<comment type="subcellular location">
    <subcellularLocation>
        <location evidence="12">Cytoplasm</location>
    </subcellularLocation>
</comment>
<gene>
    <name evidence="12 14" type="primary">dapA</name>
    <name evidence="14" type="ORF">Abiwalacus_16370</name>
</gene>
<dbReference type="CDD" id="cd00950">
    <property type="entry name" value="DHDPS"/>
    <property type="match status" value="1"/>
</dbReference>
<evidence type="ECO:0000256" key="11">
    <source>
        <dbReference type="ARBA" id="ARBA00047836"/>
    </source>
</evidence>
<dbReference type="PANTHER" id="PTHR12128">
    <property type="entry name" value="DIHYDRODIPICOLINATE SYNTHASE"/>
    <property type="match status" value="1"/>
</dbReference>
<dbReference type="PROSITE" id="PS00665">
    <property type="entry name" value="DHDPS_1"/>
    <property type="match status" value="1"/>
</dbReference>
<evidence type="ECO:0000256" key="1">
    <source>
        <dbReference type="ARBA" id="ARBA00003294"/>
    </source>
</evidence>
<feature type="site" description="Part of a proton relay during catalysis" evidence="12">
    <location>
        <position position="19"/>
    </location>
</feature>
<evidence type="ECO:0000256" key="10">
    <source>
        <dbReference type="ARBA" id="ARBA00023270"/>
    </source>
</evidence>
<keyword evidence="5 12" id="KW-0963">Cytoplasm</keyword>
<organism evidence="14 15">
    <name type="scientific">Akkermansia biwaensis</name>
    <dbReference type="NCBI Taxonomy" id="2946555"/>
    <lineage>
        <taxon>Bacteria</taxon>
        <taxon>Pseudomonadati</taxon>
        <taxon>Verrucomicrobiota</taxon>
        <taxon>Verrucomicrobiia</taxon>
        <taxon>Verrucomicrobiales</taxon>
        <taxon>Akkermansiaceae</taxon>
        <taxon>Akkermansia</taxon>
    </lineage>
</organism>
<comment type="pathway">
    <text evidence="2 12">Amino-acid biosynthesis; L-lysine biosynthesis via DAP pathway; (S)-tetrahydrodipicolinate from L-aspartate: step 3/4.</text>
</comment>
<keyword evidence="10 12" id="KW-0704">Schiff base</keyword>
<feature type="site" description="Part of a proton relay during catalysis" evidence="12">
    <location>
        <position position="82"/>
    </location>
</feature>
<feature type="binding site" evidence="12">
    <location>
        <position position="179"/>
    </location>
    <ligand>
        <name>pyruvate</name>
        <dbReference type="ChEBI" id="CHEBI:15361"/>
    </ligand>
</feature>
<accession>A0ABN6QLL5</accession>
<dbReference type="PANTHER" id="PTHR12128:SF66">
    <property type="entry name" value="4-HYDROXY-2-OXOGLUTARATE ALDOLASE, MITOCHONDRIAL"/>
    <property type="match status" value="1"/>
</dbReference>
<protein>
    <recommendedName>
        <fullName evidence="4 12">4-hydroxy-tetrahydrodipicolinate synthase</fullName>
        <shortName evidence="12">HTPA synthase</shortName>
        <ecNumber evidence="4 12">4.3.3.7</ecNumber>
    </recommendedName>
</protein>
<keyword evidence="7 12" id="KW-0220">Diaminopimelate biosynthesis</keyword>
<dbReference type="EMBL" id="AP025943">
    <property type="protein sequence ID" value="BDL44063.1"/>
    <property type="molecule type" value="Genomic_DNA"/>
</dbReference>
<evidence type="ECO:0000256" key="12">
    <source>
        <dbReference type="HAMAP-Rule" id="MF_00418"/>
    </source>
</evidence>
<dbReference type="PIRSF" id="PIRSF001365">
    <property type="entry name" value="DHDPS"/>
    <property type="match status" value="1"/>
</dbReference>
<evidence type="ECO:0000256" key="6">
    <source>
        <dbReference type="ARBA" id="ARBA00022605"/>
    </source>
</evidence>
<evidence type="ECO:0000256" key="2">
    <source>
        <dbReference type="ARBA" id="ARBA00005120"/>
    </source>
</evidence>
<comment type="caution">
    <text evidence="12">Was originally thought to be a dihydrodipicolinate synthase (DHDPS), catalyzing the condensation of (S)-aspartate-beta-semialdehyde [(S)-ASA] and pyruvate to dihydrodipicolinate (DHDP). However, it was shown in E.coli that the product of the enzymatic reaction is not dihydrodipicolinate but in fact (4S)-4-hydroxy-2,3,4,5-tetrahydro-(2S)-dipicolinic acid (HTPA), and that the consecutive dehydration reaction leading to DHDP is not spontaneous but catalyzed by DapB.</text>
</comment>